<dbReference type="Proteomes" id="UP000547674">
    <property type="component" value="Unassembled WGS sequence"/>
</dbReference>
<dbReference type="EMBL" id="JABDJR010000574">
    <property type="protein sequence ID" value="NNF07929.1"/>
    <property type="molecule type" value="Genomic_DNA"/>
</dbReference>
<protein>
    <submittedName>
        <fullName evidence="1">DUF362 domain-containing protein</fullName>
    </submittedName>
</protein>
<feature type="non-terminal residue" evidence="1">
    <location>
        <position position="1"/>
    </location>
</feature>
<comment type="caution">
    <text evidence="1">The sequence shown here is derived from an EMBL/GenBank/DDBJ whole genome shotgun (WGS) entry which is preliminary data.</text>
</comment>
<evidence type="ECO:0000313" key="1">
    <source>
        <dbReference type="EMBL" id="NNF07929.1"/>
    </source>
</evidence>
<dbReference type="AlphaFoldDB" id="A0A7Y2EDP0"/>
<reference evidence="1 2" key="1">
    <citation type="submission" date="2020-03" db="EMBL/GenBank/DDBJ databases">
        <title>Metabolic flexibility allows generalist bacteria to become dominant in a frequently disturbed ecosystem.</title>
        <authorList>
            <person name="Chen Y.-J."/>
            <person name="Leung P.M."/>
            <person name="Bay S.K."/>
            <person name="Hugenholtz P."/>
            <person name="Kessler A.J."/>
            <person name="Shelley G."/>
            <person name="Waite D.W."/>
            <person name="Cook P.L."/>
            <person name="Greening C."/>
        </authorList>
    </citation>
    <scope>NUCLEOTIDE SEQUENCE [LARGE SCALE GENOMIC DNA]</scope>
    <source>
        <strain evidence="1">SS_bin_28</strain>
    </source>
</reference>
<organism evidence="1 2">
    <name type="scientific">Eiseniibacteriota bacterium</name>
    <dbReference type="NCBI Taxonomy" id="2212470"/>
    <lineage>
        <taxon>Bacteria</taxon>
        <taxon>Candidatus Eiseniibacteriota</taxon>
    </lineage>
</organism>
<name>A0A7Y2EDP0_UNCEI</name>
<accession>A0A7Y2EDP0</accession>
<gene>
    <name evidence="1" type="ORF">HKN21_14290</name>
</gene>
<sequence length="138" mass="15750">VAIDAISAKMMGFDPMTIPFIRIAHEQGLGCGDVRDIDVQGEDISNINFHFSGNEDTFASKGQKMIYHGPLKPLEKVLLQSPLVPWSFFASKLFHDKYWYPRHGKARVENVLNNTEWGRVFRDYEEGLATRGLHTIKK</sequence>
<evidence type="ECO:0000313" key="2">
    <source>
        <dbReference type="Proteomes" id="UP000547674"/>
    </source>
</evidence>
<proteinExistence type="predicted"/>